<dbReference type="Gene3D" id="3.20.20.70">
    <property type="entry name" value="Aldolase class I"/>
    <property type="match status" value="1"/>
</dbReference>
<feature type="non-terminal residue" evidence="8">
    <location>
        <position position="205"/>
    </location>
</feature>
<reference evidence="8" key="1">
    <citation type="journal article" date="2014" name="Front. Microbiol.">
        <title>High frequency of phylogenetically diverse reductive dehalogenase-homologous genes in deep subseafloor sedimentary metagenomes.</title>
        <authorList>
            <person name="Kawai M."/>
            <person name="Futagami T."/>
            <person name="Toyoda A."/>
            <person name="Takaki Y."/>
            <person name="Nishi S."/>
            <person name="Hori S."/>
            <person name="Arai W."/>
            <person name="Tsubouchi T."/>
            <person name="Morono Y."/>
            <person name="Uchiyama I."/>
            <person name="Ito T."/>
            <person name="Fujiyama A."/>
            <person name="Inagaki F."/>
            <person name="Takami H."/>
        </authorList>
    </citation>
    <scope>NUCLEOTIDE SEQUENCE</scope>
    <source>
        <strain evidence="8">Expedition CK06-06</strain>
    </source>
</reference>
<dbReference type="SUPFAM" id="SSF51569">
    <property type="entry name" value="Aldolase"/>
    <property type="match status" value="1"/>
</dbReference>
<dbReference type="InterPro" id="IPR006269">
    <property type="entry name" value="KDO8P_synthase"/>
</dbReference>
<dbReference type="InterPro" id="IPR013785">
    <property type="entry name" value="Aldolase_TIM"/>
</dbReference>
<comment type="catalytic activity">
    <reaction evidence="6">
        <text>D-arabinose 5-phosphate + phosphoenolpyruvate + H2O = 3-deoxy-alpha-D-manno-2-octulosonate-8-phosphate + phosphate</text>
        <dbReference type="Rhea" id="RHEA:14053"/>
        <dbReference type="ChEBI" id="CHEBI:15377"/>
        <dbReference type="ChEBI" id="CHEBI:43474"/>
        <dbReference type="ChEBI" id="CHEBI:57693"/>
        <dbReference type="ChEBI" id="CHEBI:58702"/>
        <dbReference type="ChEBI" id="CHEBI:85985"/>
        <dbReference type="EC" id="2.5.1.55"/>
    </reaction>
</comment>
<dbReference type="PANTHER" id="PTHR21057">
    <property type="entry name" value="PHOSPHO-2-DEHYDRO-3-DEOXYHEPTONATE ALDOLASE"/>
    <property type="match status" value="1"/>
</dbReference>
<dbReference type="GO" id="GO:0008676">
    <property type="term" value="F:3-deoxy-8-phosphooctulonate synthase activity"/>
    <property type="evidence" value="ECO:0007669"/>
    <property type="project" value="UniProtKB-EC"/>
</dbReference>
<feature type="domain" description="DAHP synthetase I/KDSA" evidence="7">
    <location>
        <begin position="10"/>
        <end position="203"/>
    </location>
</feature>
<dbReference type="AlphaFoldDB" id="X0UCC9"/>
<comment type="subcellular location">
    <subcellularLocation>
        <location evidence="1">Cytoplasm</location>
    </subcellularLocation>
</comment>
<comment type="caution">
    <text evidence="8">The sequence shown here is derived from an EMBL/GenBank/DDBJ whole genome shotgun (WGS) entry which is preliminary data.</text>
</comment>
<evidence type="ECO:0000256" key="6">
    <source>
        <dbReference type="ARBA" id="ARBA00049112"/>
    </source>
</evidence>
<evidence type="ECO:0000313" key="8">
    <source>
        <dbReference type="EMBL" id="GAF86135.1"/>
    </source>
</evidence>
<organism evidence="8">
    <name type="scientific">marine sediment metagenome</name>
    <dbReference type="NCBI Taxonomy" id="412755"/>
    <lineage>
        <taxon>unclassified sequences</taxon>
        <taxon>metagenomes</taxon>
        <taxon>ecological metagenomes</taxon>
    </lineage>
</organism>
<dbReference type="EC" id="2.5.1.55" evidence="3"/>
<sequence length="205" mass="22871">MPTGPKEFSVNKNIKIGGCNPLFLIGGPCVIENQEHAIHLAKEIHHICEDLNVPFIFKASYDKANRSSLKSFRGPGLEKGLEILLQIKKELDVPVLSDVHETHQVKKAAEVLDVIQIPSFLCRQTDLILEAARTQKPLNIKKGQSLSPYEVKNIADKILSQGNENIIFTERGTSFGYNNLVFDVRSIPIMKKYGFPVVIDASHLV</sequence>
<dbReference type="Pfam" id="PF00793">
    <property type="entry name" value="DAHP_synth_1"/>
    <property type="match status" value="1"/>
</dbReference>
<keyword evidence="5" id="KW-0808">Transferase</keyword>
<dbReference type="NCBIfam" id="NF003543">
    <property type="entry name" value="PRK05198.1"/>
    <property type="match status" value="1"/>
</dbReference>
<evidence type="ECO:0000256" key="1">
    <source>
        <dbReference type="ARBA" id="ARBA00004496"/>
    </source>
</evidence>
<proteinExistence type="inferred from homology"/>
<protein>
    <recommendedName>
        <fullName evidence="3">3-deoxy-8-phosphooctulonate synthase</fullName>
        <ecNumber evidence="3">2.5.1.55</ecNumber>
    </recommendedName>
</protein>
<name>X0UCC9_9ZZZZ</name>
<evidence type="ECO:0000256" key="5">
    <source>
        <dbReference type="ARBA" id="ARBA00022679"/>
    </source>
</evidence>
<keyword evidence="4" id="KW-0963">Cytoplasm</keyword>
<accession>X0UCC9</accession>
<evidence type="ECO:0000256" key="2">
    <source>
        <dbReference type="ARBA" id="ARBA00010499"/>
    </source>
</evidence>
<dbReference type="EMBL" id="BARS01018880">
    <property type="protein sequence ID" value="GAF86135.1"/>
    <property type="molecule type" value="Genomic_DNA"/>
</dbReference>
<gene>
    <name evidence="8" type="ORF">S01H1_30661</name>
</gene>
<dbReference type="GO" id="GO:0005737">
    <property type="term" value="C:cytoplasm"/>
    <property type="evidence" value="ECO:0007669"/>
    <property type="project" value="UniProtKB-SubCell"/>
</dbReference>
<evidence type="ECO:0000256" key="3">
    <source>
        <dbReference type="ARBA" id="ARBA00012693"/>
    </source>
</evidence>
<comment type="similarity">
    <text evidence="2">Belongs to the KdsA family.</text>
</comment>
<dbReference type="InterPro" id="IPR006218">
    <property type="entry name" value="DAHP1/KDSA"/>
</dbReference>
<evidence type="ECO:0000256" key="4">
    <source>
        <dbReference type="ARBA" id="ARBA00022490"/>
    </source>
</evidence>
<evidence type="ECO:0000259" key="7">
    <source>
        <dbReference type="Pfam" id="PF00793"/>
    </source>
</evidence>